<feature type="domain" description="AB hydrolase-1" evidence="3">
    <location>
        <begin position="132"/>
        <end position="423"/>
    </location>
</feature>
<comment type="similarity">
    <text evidence="1">Belongs to the peptidase S33 family. ABHD4/ABHD5 subfamily.</text>
</comment>
<dbReference type="EMBL" id="HBIV01039239">
    <property type="protein sequence ID" value="CAE0676039.1"/>
    <property type="molecule type" value="Transcribed_RNA"/>
</dbReference>
<dbReference type="GO" id="GO:0055088">
    <property type="term" value="P:lipid homeostasis"/>
    <property type="evidence" value="ECO:0007669"/>
    <property type="project" value="TreeGrafter"/>
</dbReference>
<dbReference type="Gene3D" id="3.40.50.1820">
    <property type="entry name" value="alpha/beta hydrolase"/>
    <property type="match status" value="1"/>
</dbReference>
<feature type="compositionally biased region" description="Polar residues" evidence="2">
    <location>
        <begin position="55"/>
        <end position="67"/>
    </location>
</feature>
<dbReference type="Pfam" id="PF00561">
    <property type="entry name" value="Abhydrolase_1"/>
    <property type="match status" value="1"/>
</dbReference>
<dbReference type="GO" id="GO:0004623">
    <property type="term" value="F:phospholipase A2 activity"/>
    <property type="evidence" value="ECO:0007669"/>
    <property type="project" value="TreeGrafter"/>
</dbReference>
<protein>
    <recommendedName>
        <fullName evidence="3">AB hydrolase-1 domain-containing protein</fullName>
    </recommendedName>
</protein>
<dbReference type="SUPFAM" id="SSF53474">
    <property type="entry name" value="alpha/beta-Hydrolases"/>
    <property type="match status" value="1"/>
</dbReference>
<feature type="region of interest" description="Disordered" evidence="2">
    <location>
        <begin position="103"/>
        <end position="127"/>
    </location>
</feature>
<reference evidence="4" key="1">
    <citation type="submission" date="2021-01" db="EMBL/GenBank/DDBJ databases">
        <authorList>
            <person name="Corre E."/>
            <person name="Pelletier E."/>
            <person name="Niang G."/>
            <person name="Scheremetjew M."/>
            <person name="Finn R."/>
            <person name="Kale V."/>
            <person name="Holt S."/>
            <person name="Cochrane G."/>
            <person name="Meng A."/>
            <person name="Brown T."/>
            <person name="Cohen L."/>
        </authorList>
    </citation>
    <scope>NUCLEOTIDE SEQUENCE</scope>
    <source>
        <strain evidence="4">CCCM811</strain>
    </source>
</reference>
<dbReference type="GO" id="GO:0006654">
    <property type="term" value="P:phosphatidic acid biosynthetic process"/>
    <property type="evidence" value="ECO:0007669"/>
    <property type="project" value="TreeGrafter"/>
</dbReference>
<dbReference type="InterPro" id="IPR029058">
    <property type="entry name" value="AB_hydrolase_fold"/>
</dbReference>
<evidence type="ECO:0000256" key="1">
    <source>
        <dbReference type="ARBA" id="ARBA00038097"/>
    </source>
</evidence>
<proteinExistence type="inferred from homology"/>
<organism evidence="4">
    <name type="scientific">Lotharella globosa</name>
    <dbReference type="NCBI Taxonomy" id="91324"/>
    <lineage>
        <taxon>Eukaryota</taxon>
        <taxon>Sar</taxon>
        <taxon>Rhizaria</taxon>
        <taxon>Cercozoa</taxon>
        <taxon>Chlorarachniophyceae</taxon>
        <taxon>Lotharella</taxon>
    </lineage>
</organism>
<evidence type="ECO:0000256" key="2">
    <source>
        <dbReference type="SAM" id="MobiDB-lite"/>
    </source>
</evidence>
<feature type="region of interest" description="Disordered" evidence="2">
    <location>
        <begin position="1"/>
        <end position="67"/>
    </location>
</feature>
<dbReference type="PANTHER" id="PTHR42886:SF29">
    <property type="entry name" value="PUMMELIG, ISOFORM A"/>
    <property type="match status" value="1"/>
</dbReference>
<name>A0A7S4DWR7_9EUKA</name>
<gene>
    <name evidence="4" type="ORF">LGLO00237_LOCUS27817</name>
</gene>
<dbReference type="AlphaFoldDB" id="A0A7S4DWR7"/>
<sequence>MATKVLAPPQSHLSDRKSVSAPRAAPPPPEPKRRSWFVSREDQAEDAERRLLLDETSNSSDNAEPSSIKTKFVSKMVPCGTDAKTGKLIFMNTLIFEPKKTIRRERREKKGDHSVDNDNNEEDHEDLQPGIPVVMGHGWGSGLGLFYRNFDAVASIPGVRLYAIDWIGMGRSSRCTFPKACFHVPRTSHRGNAEAKKATTAEIREHELKQVRRSEDFFIDALEQWRANLGLSKMILFGHSLGGYLSTVYTIRYPERVSQLLLCSPVGMPQPPADLDERAIRTWKGRTFKWLWETTTPQSVLRGLGWIGRKMINKFVWGRWADLEGVEEQDLAKIAAYLHTISVLPPSGELASNSILRFGAYARHPLGDRFRAGEVKVPTSFIYGERDWMSPDTARDLIRESPKTVVGCHVIANGGHNMFLENPEDFNIVLREIILVHLACTEGGGDLTQKR</sequence>
<evidence type="ECO:0000259" key="3">
    <source>
        <dbReference type="Pfam" id="PF00561"/>
    </source>
</evidence>
<evidence type="ECO:0000313" key="4">
    <source>
        <dbReference type="EMBL" id="CAE0676039.1"/>
    </source>
</evidence>
<accession>A0A7S4DWR7</accession>
<feature type="compositionally biased region" description="Basic and acidic residues" evidence="2">
    <location>
        <begin position="39"/>
        <end position="53"/>
    </location>
</feature>
<dbReference type="PANTHER" id="PTHR42886">
    <property type="entry name" value="RE40534P-RELATED"/>
    <property type="match status" value="1"/>
</dbReference>
<dbReference type="GO" id="GO:0042171">
    <property type="term" value="F:lysophosphatidic acid acyltransferase activity"/>
    <property type="evidence" value="ECO:0007669"/>
    <property type="project" value="TreeGrafter"/>
</dbReference>
<dbReference type="InterPro" id="IPR000073">
    <property type="entry name" value="AB_hydrolase_1"/>
</dbReference>